<dbReference type="Proteomes" id="UP001142175">
    <property type="component" value="Unassembled WGS sequence"/>
</dbReference>
<dbReference type="EMBL" id="JANSUY010000021">
    <property type="protein sequence ID" value="MCR9016889.1"/>
    <property type="molecule type" value="Genomic_DNA"/>
</dbReference>
<sequence>MSKTILSSQAVNELLVRTEKLNPDIKANWGLMTATEMLVHCNLAHQGILKAPKSDKSATFRQLMFKFVFFNIRSEFPKLAKGPKRFQTAGNAPDASFEEEKSKFVHILSKFPKIDYALDASHPVFGPLTHQQWGIFVWRHVDHHLRQFGV</sequence>
<evidence type="ECO:0000313" key="2">
    <source>
        <dbReference type="Proteomes" id="UP001142175"/>
    </source>
</evidence>
<dbReference type="RefSeq" id="WP_258424735.1">
    <property type="nucleotide sequence ID" value="NZ_JANSUY010000021.1"/>
</dbReference>
<accession>A0A9X2PC33</accession>
<comment type="caution">
    <text evidence="1">The sequence shown here is derived from an EMBL/GenBank/DDBJ whole genome shotgun (WGS) entry which is preliminary data.</text>
</comment>
<reference evidence="1" key="1">
    <citation type="submission" date="2022-08" db="EMBL/GenBank/DDBJ databases">
        <authorList>
            <person name="Zhang D."/>
        </authorList>
    </citation>
    <scope>NUCLEOTIDE SEQUENCE</scope>
    <source>
        <strain evidence="1">XJ19-11</strain>
    </source>
</reference>
<dbReference type="InterPro" id="IPR011463">
    <property type="entry name" value="DUF1569"/>
</dbReference>
<keyword evidence="2" id="KW-1185">Reference proteome</keyword>
<protein>
    <submittedName>
        <fullName evidence="1">DUF1569 domain-containing protein</fullName>
    </submittedName>
</protein>
<dbReference type="InterPro" id="IPR034660">
    <property type="entry name" value="DinB/YfiT-like"/>
</dbReference>
<gene>
    <name evidence="1" type="ORF">NU887_17785</name>
</gene>
<dbReference type="AlphaFoldDB" id="A0A9X2PC33"/>
<evidence type="ECO:0000313" key="1">
    <source>
        <dbReference type="EMBL" id="MCR9016889.1"/>
    </source>
</evidence>
<organism evidence="1 2">
    <name type="scientific">Aquiflexum gelatinilyticum</name>
    <dbReference type="NCBI Taxonomy" id="2961943"/>
    <lineage>
        <taxon>Bacteria</taxon>
        <taxon>Pseudomonadati</taxon>
        <taxon>Bacteroidota</taxon>
        <taxon>Cytophagia</taxon>
        <taxon>Cytophagales</taxon>
        <taxon>Cyclobacteriaceae</taxon>
        <taxon>Aquiflexum</taxon>
    </lineage>
</organism>
<dbReference type="Pfam" id="PF07606">
    <property type="entry name" value="DUF1569"/>
    <property type="match status" value="1"/>
</dbReference>
<name>A0A9X2PC33_9BACT</name>
<proteinExistence type="predicted"/>
<dbReference type="Gene3D" id="1.20.120.450">
    <property type="entry name" value="dinb family like domain"/>
    <property type="match status" value="1"/>
</dbReference>